<evidence type="ECO:0000313" key="1">
    <source>
        <dbReference type="EMBL" id="KAI4316791.1"/>
    </source>
</evidence>
<name>A0ACB9LYP8_BAUVA</name>
<keyword evidence="2" id="KW-1185">Reference proteome</keyword>
<sequence length="323" mass="36742">MPVVTKLKPCARPVTEPRAVLGPAGNRQEPKRKKEVPKKPQCQTDKVSEIPESIVQINASVDSSYFSDSSPTNSTAKSVESRKTVKRNGFKPVKVVPYGVHAVALSPKDLGPAKRCDWITPNSDPLYTAFHDEEWGVPVKDDRKLFELLVFSQALAEHRWPAILNQRDIFRKLFENFDPSSIFQFTEKNLQMLKVNDTPLLSDPKLRAIVENAKQLLKVQKEFGSFSNYCWRFVNQKPIRNQFRYGRQVPVKTPKAEAISKDMMRRGFQCVGPTVVYSFMQVAGLVNDHLVTCFRYQECTVATTKVEEKVVENNETSVQAQIH</sequence>
<proteinExistence type="predicted"/>
<comment type="caution">
    <text evidence="1">The sequence shown here is derived from an EMBL/GenBank/DDBJ whole genome shotgun (WGS) entry which is preliminary data.</text>
</comment>
<dbReference type="EMBL" id="CM039435">
    <property type="protein sequence ID" value="KAI4316791.1"/>
    <property type="molecule type" value="Genomic_DNA"/>
</dbReference>
<organism evidence="1 2">
    <name type="scientific">Bauhinia variegata</name>
    <name type="common">Purple orchid tree</name>
    <name type="synonym">Phanera variegata</name>
    <dbReference type="NCBI Taxonomy" id="167791"/>
    <lineage>
        <taxon>Eukaryota</taxon>
        <taxon>Viridiplantae</taxon>
        <taxon>Streptophyta</taxon>
        <taxon>Embryophyta</taxon>
        <taxon>Tracheophyta</taxon>
        <taxon>Spermatophyta</taxon>
        <taxon>Magnoliopsida</taxon>
        <taxon>eudicotyledons</taxon>
        <taxon>Gunneridae</taxon>
        <taxon>Pentapetalae</taxon>
        <taxon>rosids</taxon>
        <taxon>fabids</taxon>
        <taxon>Fabales</taxon>
        <taxon>Fabaceae</taxon>
        <taxon>Cercidoideae</taxon>
        <taxon>Cercideae</taxon>
        <taxon>Bauhiniinae</taxon>
        <taxon>Bauhinia</taxon>
    </lineage>
</organism>
<accession>A0ACB9LYP8</accession>
<dbReference type="Proteomes" id="UP000828941">
    <property type="component" value="Chromosome 10"/>
</dbReference>
<reference evidence="1 2" key="1">
    <citation type="journal article" date="2022" name="DNA Res.">
        <title>Chromosomal-level genome assembly of the orchid tree Bauhinia variegata (Leguminosae; Cercidoideae) supports the allotetraploid origin hypothesis of Bauhinia.</title>
        <authorList>
            <person name="Zhong Y."/>
            <person name="Chen Y."/>
            <person name="Zheng D."/>
            <person name="Pang J."/>
            <person name="Liu Y."/>
            <person name="Luo S."/>
            <person name="Meng S."/>
            <person name="Qian L."/>
            <person name="Wei D."/>
            <person name="Dai S."/>
            <person name="Zhou R."/>
        </authorList>
    </citation>
    <scope>NUCLEOTIDE SEQUENCE [LARGE SCALE GENOMIC DNA]</scope>
    <source>
        <strain evidence="1">BV-YZ2020</strain>
    </source>
</reference>
<evidence type="ECO:0000313" key="2">
    <source>
        <dbReference type="Proteomes" id="UP000828941"/>
    </source>
</evidence>
<protein>
    <submittedName>
        <fullName evidence="1">Uncharacterized protein</fullName>
    </submittedName>
</protein>
<gene>
    <name evidence="1" type="ORF">L6164_024736</name>
</gene>